<keyword evidence="1" id="KW-0812">Transmembrane</keyword>
<keyword evidence="1" id="KW-0472">Membrane</keyword>
<keyword evidence="1" id="KW-1133">Transmembrane helix</keyword>
<evidence type="ECO:0000313" key="3">
    <source>
        <dbReference type="Proteomes" id="UP000198703"/>
    </source>
</evidence>
<protein>
    <submittedName>
        <fullName evidence="2">Uncharacterized protein</fullName>
    </submittedName>
</protein>
<reference evidence="2 3" key="1">
    <citation type="submission" date="2016-10" db="EMBL/GenBank/DDBJ databases">
        <authorList>
            <person name="de Groot N.N."/>
        </authorList>
    </citation>
    <scope>NUCLEOTIDE SEQUENCE [LARGE SCALE GENOMIC DNA]</scope>
    <source>
        <strain evidence="2 3">DSM 15345</strain>
    </source>
</reference>
<proteinExistence type="predicted"/>
<accession>A0A1H4EJS0</accession>
<evidence type="ECO:0000256" key="1">
    <source>
        <dbReference type="SAM" id="Phobius"/>
    </source>
</evidence>
<gene>
    <name evidence="2" type="ORF">SAMN05444370_11432</name>
</gene>
<name>A0A1H4EJS0_9RHOB</name>
<sequence length="37" mass="4128">MTIHFLLAAIVVLGLLVMLRGGLRALRRRAARRGERA</sequence>
<dbReference type="EMBL" id="FNQM01000014">
    <property type="protein sequence ID" value="SEA84840.1"/>
    <property type="molecule type" value="Genomic_DNA"/>
</dbReference>
<feature type="transmembrane region" description="Helical" evidence="1">
    <location>
        <begin position="6"/>
        <end position="23"/>
    </location>
</feature>
<evidence type="ECO:0000313" key="2">
    <source>
        <dbReference type="EMBL" id="SEA84840.1"/>
    </source>
</evidence>
<keyword evidence="3" id="KW-1185">Reference proteome</keyword>
<dbReference type="AlphaFoldDB" id="A0A1H4EJS0"/>
<dbReference type="Proteomes" id="UP000198703">
    <property type="component" value="Unassembled WGS sequence"/>
</dbReference>
<organism evidence="2 3">
    <name type="scientific">Rubrimonas cliftonensis</name>
    <dbReference type="NCBI Taxonomy" id="89524"/>
    <lineage>
        <taxon>Bacteria</taxon>
        <taxon>Pseudomonadati</taxon>
        <taxon>Pseudomonadota</taxon>
        <taxon>Alphaproteobacteria</taxon>
        <taxon>Rhodobacterales</taxon>
        <taxon>Paracoccaceae</taxon>
        <taxon>Rubrimonas</taxon>
    </lineage>
</organism>